<reference evidence="2" key="2">
    <citation type="submission" date="2020-09" db="EMBL/GenBank/DDBJ databases">
        <authorList>
            <person name="Sun Q."/>
            <person name="Ohkuma M."/>
        </authorList>
    </citation>
    <scope>NUCLEOTIDE SEQUENCE</scope>
    <source>
        <strain evidence="2">JCM 15325</strain>
    </source>
</reference>
<accession>A0A917S7B4</accession>
<name>A0A917S7B4_9BACL</name>
<evidence type="ECO:0000313" key="2">
    <source>
        <dbReference type="EMBL" id="GGL59940.1"/>
    </source>
</evidence>
<organism evidence="2 3">
    <name type="scientific">Sporolactobacillus putidus</name>
    <dbReference type="NCBI Taxonomy" id="492735"/>
    <lineage>
        <taxon>Bacteria</taxon>
        <taxon>Bacillati</taxon>
        <taxon>Bacillota</taxon>
        <taxon>Bacilli</taxon>
        <taxon>Bacillales</taxon>
        <taxon>Sporolactobacillaceae</taxon>
        <taxon>Sporolactobacillus</taxon>
    </lineage>
</organism>
<dbReference type="EMBL" id="BMOK01000012">
    <property type="protein sequence ID" value="GGL59940.1"/>
    <property type="molecule type" value="Genomic_DNA"/>
</dbReference>
<protein>
    <submittedName>
        <fullName evidence="2">Nuclease</fullName>
    </submittedName>
</protein>
<dbReference type="AlphaFoldDB" id="A0A917S7B4"/>
<feature type="domain" description="NERD" evidence="1">
    <location>
        <begin position="40"/>
        <end position="156"/>
    </location>
</feature>
<dbReference type="Pfam" id="PF08378">
    <property type="entry name" value="NERD"/>
    <property type="match status" value="1"/>
</dbReference>
<reference evidence="2" key="1">
    <citation type="journal article" date="2014" name="Int. J. Syst. Evol. Microbiol.">
        <title>Complete genome sequence of Corynebacterium casei LMG S-19264T (=DSM 44701T), isolated from a smear-ripened cheese.</title>
        <authorList>
            <consortium name="US DOE Joint Genome Institute (JGI-PGF)"/>
            <person name="Walter F."/>
            <person name="Albersmeier A."/>
            <person name="Kalinowski J."/>
            <person name="Ruckert C."/>
        </authorList>
    </citation>
    <scope>NUCLEOTIDE SEQUENCE</scope>
    <source>
        <strain evidence="2">JCM 15325</strain>
    </source>
</reference>
<comment type="caution">
    <text evidence="2">The sequence shown here is derived from an EMBL/GenBank/DDBJ whole genome shotgun (WGS) entry which is preliminary data.</text>
</comment>
<gene>
    <name evidence="2" type="ORF">GCM10007968_24880</name>
</gene>
<sequence>MYLKKIKIPYHVQQYEAFSRRLAPAVLRADAQSRLKRGMAGYRGEQSLDYPLSYLPNEEFFILHNLRLFDGAHYFQIDFLILCPRFILILEVKNIAGKLTFDTELSQLIRELDQTTDVFDDPISQAENLNTQLFEWLEARYGSPALPTADRVVIASPAQLQVTDLKNHRIKKIIRRSNLKRALVKLNQQYSNECLDTGLVEKIARMLLVQHQPRIIDIFSTTPAEPNDIIRGVQCPECGETPMKRENRIWHCASCGHESKKAHLVALLDYFLIFGPAMTNRQCRDFLMLDSATIAKKILQAVASHYEGENRARIYHLSFQLLTEASDDEREAPGNEKLRVTTD</sequence>
<dbReference type="Proteomes" id="UP000654670">
    <property type="component" value="Unassembled WGS sequence"/>
</dbReference>
<dbReference type="InterPro" id="IPR011528">
    <property type="entry name" value="NERD"/>
</dbReference>
<evidence type="ECO:0000313" key="3">
    <source>
        <dbReference type="Proteomes" id="UP000654670"/>
    </source>
</evidence>
<keyword evidence="3" id="KW-1185">Reference proteome</keyword>
<dbReference type="PROSITE" id="PS50965">
    <property type="entry name" value="NERD"/>
    <property type="match status" value="1"/>
</dbReference>
<proteinExistence type="predicted"/>
<evidence type="ECO:0000259" key="1">
    <source>
        <dbReference type="PROSITE" id="PS50965"/>
    </source>
</evidence>
<dbReference type="RefSeq" id="WP_188803834.1">
    <property type="nucleotide sequence ID" value="NZ_BMOK01000012.1"/>
</dbReference>